<reference evidence="2 3" key="1">
    <citation type="journal article" date="2015" name="Genome Biol. Evol.">
        <title>Phylogenomic analyses indicate that early fungi evolved digesting cell walls of algal ancestors of land plants.</title>
        <authorList>
            <person name="Chang Y."/>
            <person name="Wang S."/>
            <person name="Sekimoto S."/>
            <person name="Aerts A.L."/>
            <person name="Choi C."/>
            <person name="Clum A."/>
            <person name="LaButti K.M."/>
            <person name="Lindquist E.A."/>
            <person name="Yee Ngan C."/>
            <person name="Ohm R.A."/>
            <person name="Salamov A.A."/>
            <person name="Grigoriev I.V."/>
            <person name="Spatafora J.W."/>
            <person name="Berbee M.L."/>
        </authorList>
    </citation>
    <scope>NUCLEOTIDE SEQUENCE [LARGE SCALE GENOMIC DNA]</scope>
    <source>
        <strain evidence="2 3">NRRL 1564</strain>
    </source>
</reference>
<feature type="region of interest" description="Disordered" evidence="1">
    <location>
        <begin position="43"/>
        <end position="69"/>
    </location>
</feature>
<gene>
    <name evidence="2" type="ORF">COEREDRAFT_11302</name>
</gene>
<dbReference type="OrthoDB" id="5590456at2759"/>
<organism evidence="2 3">
    <name type="scientific">Coemansia reversa (strain ATCC 12441 / NRRL 1564)</name>
    <dbReference type="NCBI Taxonomy" id="763665"/>
    <lineage>
        <taxon>Eukaryota</taxon>
        <taxon>Fungi</taxon>
        <taxon>Fungi incertae sedis</taxon>
        <taxon>Zoopagomycota</taxon>
        <taxon>Kickxellomycotina</taxon>
        <taxon>Kickxellomycetes</taxon>
        <taxon>Kickxellales</taxon>
        <taxon>Kickxellaceae</taxon>
        <taxon>Coemansia</taxon>
    </lineage>
</organism>
<feature type="region of interest" description="Disordered" evidence="1">
    <location>
        <begin position="224"/>
        <end position="272"/>
    </location>
</feature>
<feature type="compositionally biased region" description="Low complexity" evidence="1">
    <location>
        <begin position="53"/>
        <end position="69"/>
    </location>
</feature>
<dbReference type="AlphaFoldDB" id="A0A2G5B3H3"/>
<evidence type="ECO:0000313" key="3">
    <source>
        <dbReference type="Proteomes" id="UP000242474"/>
    </source>
</evidence>
<proteinExistence type="predicted"/>
<protein>
    <submittedName>
        <fullName evidence="2">Uncharacterized protein</fullName>
    </submittedName>
</protein>
<name>A0A2G5B3H3_COERN</name>
<dbReference type="EMBL" id="KZ303533">
    <property type="protein sequence ID" value="PIA13545.1"/>
    <property type="molecule type" value="Genomic_DNA"/>
</dbReference>
<evidence type="ECO:0000256" key="1">
    <source>
        <dbReference type="SAM" id="MobiDB-lite"/>
    </source>
</evidence>
<evidence type="ECO:0000313" key="2">
    <source>
        <dbReference type="EMBL" id="PIA13545.1"/>
    </source>
</evidence>
<accession>A0A2G5B3H3</accession>
<keyword evidence="3" id="KW-1185">Reference proteome</keyword>
<feature type="compositionally biased region" description="Low complexity" evidence="1">
    <location>
        <begin position="241"/>
        <end position="255"/>
    </location>
</feature>
<feature type="compositionally biased region" description="Polar residues" evidence="1">
    <location>
        <begin position="256"/>
        <end position="272"/>
    </location>
</feature>
<dbReference type="Proteomes" id="UP000242474">
    <property type="component" value="Unassembled WGS sequence"/>
</dbReference>
<sequence length="520" mass="56688">MTEVAPSAVSSDITMESVDSLVHVPPEQLRAFVQRANAVLGNPEETHAPDSVAPSHAPSATNASSATNNRPKISCETFMAQATKFSGEDLRMSVANWVEVNKPKAAVGQLLFNTLEELYQYLLDAFPQADFELKVLQAINSGKLFKDAPKRALGAFAYAVYRNMVHNNPLAAFLITNSLYMVNTLPFTVKDTKLQEIRPADVEKMCKYFDRINTIDCRPEWTQQGNVSASNVKKKKKKRGNGSASPSNGNASGTNMANTSRSSVPSAGRNTSPSATPVYFVHSINCSKSKNSLGRETNHLISIPGLKAKDYKLKGLADTGAKVCLITELAAKRIGLNITTNSRPLLHALWPDVTPHCSVGRAHVRLCMDNGLQVWAHAVVVSFGKGWDILVGGKTLQQLGIQLTSPAMDCRLRGSTKVTDHPAKTLDGPWRQQTTVPSVEEVYDYMPDTAPSHDLAFPSLTETSGAAAPVVEPIVAWPMRARLGLPGDFFVPECDDDFHRLDALYPEVTKASVTERLHHQ</sequence>